<accession>A0ABW1U327</accession>
<gene>
    <name evidence="2" type="ORF">ACFQND_22845</name>
</gene>
<evidence type="ECO:0000313" key="2">
    <source>
        <dbReference type="EMBL" id="MFC6284074.1"/>
    </source>
</evidence>
<dbReference type="InterPro" id="IPR050712">
    <property type="entry name" value="NAD(P)H-dep_reductase"/>
</dbReference>
<reference evidence="3" key="1">
    <citation type="journal article" date="2019" name="Int. J. Syst. Evol. Microbiol.">
        <title>The Global Catalogue of Microorganisms (GCM) 10K type strain sequencing project: providing services to taxonomists for standard genome sequencing and annotation.</title>
        <authorList>
            <consortium name="The Broad Institute Genomics Platform"/>
            <consortium name="The Broad Institute Genome Sequencing Center for Infectious Disease"/>
            <person name="Wu L."/>
            <person name="Ma J."/>
        </authorList>
    </citation>
    <scope>NUCLEOTIDE SEQUENCE [LARGE SCALE GENOMIC DNA]</scope>
    <source>
        <strain evidence="3">CCUG 39402</strain>
    </source>
</reference>
<name>A0ABW1U327_9BURK</name>
<sequence>MKTYKILGICGSLRAKSYNHFALKAAAQLMPEGMSLQIADYSDIPLYNQDNQAPATLAAVERLRAQVAGADALLIASPEYNFSVTGVLKNAIDWLSRTSPQPFREKPIALLSATQGPVGGARNQYELRKILGGLEAMVLNKPEIFIGLCQNRFDEQGELTDATTRKFIGDQMVALQAWIKRVEAPSVN</sequence>
<dbReference type="EC" id="1.-.-.-" evidence="2"/>
<comment type="caution">
    <text evidence="2">The sequence shown here is derived from an EMBL/GenBank/DDBJ whole genome shotgun (WGS) entry which is preliminary data.</text>
</comment>
<dbReference type="SUPFAM" id="SSF52218">
    <property type="entry name" value="Flavoproteins"/>
    <property type="match status" value="1"/>
</dbReference>
<evidence type="ECO:0000313" key="3">
    <source>
        <dbReference type="Proteomes" id="UP001596270"/>
    </source>
</evidence>
<dbReference type="Gene3D" id="3.40.50.360">
    <property type="match status" value="1"/>
</dbReference>
<dbReference type="Proteomes" id="UP001596270">
    <property type="component" value="Unassembled WGS sequence"/>
</dbReference>
<keyword evidence="3" id="KW-1185">Reference proteome</keyword>
<protein>
    <submittedName>
        <fullName evidence="2">NADPH-dependent FMN reductase</fullName>
        <ecNumber evidence="2">1.-.-.-</ecNumber>
    </submittedName>
</protein>
<dbReference type="RefSeq" id="WP_371439838.1">
    <property type="nucleotide sequence ID" value="NZ_JBHSRS010000084.1"/>
</dbReference>
<proteinExistence type="predicted"/>
<dbReference type="Pfam" id="PF03358">
    <property type="entry name" value="FMN_red"/>
    <property type="match status" value="1"/>
</dbReference>
<dbReference type="PANTHER" id="PTHR30543:SF21">
    <property type="entry name" value="NAD(P)H-DEPENDENT FMN REDUCTASE LOT6"/>
    <property type="match status" value="1"/>
</dbReference>
<dbReference type="PANTHER" id="PTHR30543">
    <property type="entry name" value="CHROMATE REDUCTASE"/>
    <property type="match status" value="1"/>
</dbReference>
<keyword evidence="2" id="KW-0560">Oxidoreductase</keyword>
<dbReference type="InterPro" id="IPR029039">
    <property type="entry name" value="Flavoprotein-like_sf"/>
</dbReference>
<feature type="domain" description="NADPH-dependent FMN reductase-like" evidence="1">
    <location>
        <begin position="5"/>
        <end position="146"/>
    </location>
</feature>
<dbReference type="EMBL" id="JBHSRS010000084">
    <property type="protein sequence ID" value="MFC6284074.1"/>
    <property type="molecule type" value="Genomic_DNA"/>
</dbReference>
<dbReference type="InterPro" id="IPR005025">
    <property type="entry name" value="FMN_Rdtase-like_dom"/>
</dbReference>
<evidence type="ECO:0000259" key="1">
    <source>
        <dbReference type="Pfam" id="PF03358"/>
    </source>
</evidence>
<organism evidence="2 3">
    <name type="scientific">Polaromonas aquatica</name>
    <dbReference type="NCBI Taxonomy" id="332657"/>
    <lineage>
        <taxon>Bacteria</taxon>
        <taxon>Pseudomonadati</taxon>
        <taxon>Pseudomonadota</taxon>
        <taxon>Betaproteobacteria</taxon>
        <taxon>Burkholderiales</taxon>
        <taxon>Comamonadaceae</taxon>
        <taxon>Polaromonas</taxon>
    </lineage>
</organism>
<dbReference type="GO" id="GO:0016491">
    <property type="term" value="F:oxidoreductase activity"/>
    <property type="evidence" value="ECO:0007669"/>
    <property type="project" value="UniProtKB-KW"/>
</dbReference>